<gene>
    <name evidence="2" type="ORF">WKV44_09040</name>
</gene>
<proteinExistence type="predicted"/>
<evidence type="ECO:0000313" key="2">
    <source>
        <dbReference type="EMBL" id="MEM5948687.1"/>
    </source>
</evidence>
<accession>A0ABU9UDD8</accession>
<organism evidence="2 3">
    <name type="scientific">Rarispira pelagica</name>
    <dbReference type="NCBI Taxonomy" id="3141764"/>
    <lineage>
        <taxon>Bacteria</taxon>
        <taxon>Pseudomonadati</taxon>
        <taxon>Spirochaetota</taxon>
        <taxon>Spirochaetia</taxon>
        <taxon>Winmispirales</taxon>
        <taxon>Winmispiraceae</taxon>
        <taxon>Rarispira</taxon>
    </lineage>
</organism>
<name>A0ABU9UDD8_9SPIR</name>
<keyword evidence="1" id="KW-0732">Signal</keyword>
<dbReference type="RefSeq" id="WP_420070138.1">
    <property type="nucleotide sequence ID" value="NZ_JBCHKQ010000004.1"/>
</dbReference>
<sequence length="276" mass="31595">MRSKILMFFFVSSFAFSIEWPGSYQNVNVFFGQFYTNNFSHLSSGLIFNSNYPVDIAIPGELVFYYDSKRSVIPYFKDSSSIIYNGDGLYSCYMGLSVAEDSGFLSEFTELGVPISDIYYMEFYDTNKKMVMNPLLLLPRIPVNAKPKAVVESFSIVSDDGREIILDKYKDNFLPIGTWKMRLKAYYVSDNIKLPWYKISVFLEGLEIAYFEMSSVFIFAGNMSVVSSRPSDEIFDSAGNFILGEFRFLPGKQSLKIVLEDINGSVDYQYYSLIVK</sequence>
<dbReference type="EMBL" id="JBCHKQ010000004">
    <property type="protein sequence ID" value="MEM5948687.1"/>
    <property type="molecule type" value="Genomic_DNA"/>
</dbReference>
<protein>
    <submittedName>
        <fullName evidence="2">Uncharacterized protein</fullName>
    </submittedName>
</protein>
<evidence type="ECO:0000256" key="1">
    <source>
        <dbReference type="SAM" id="SignalP"/>
    </source>
</evidence>
<reference evidence="2 3" key="1">
    <citation type="submission" date="2024-03" db="EMBL/GenBank/DDBJ databases">
        <title>Ignisphaera cupida sp. nov., a hyperthermophilic hydrolytic archaeon from a hot spring of Kamchatka, and proposal of Ignisphaeraceae fam. nov.</title>
        <authorList>
            <person name="Podosokorskaya O.A."/>
            <person name="Elcheninov A.G."/>
            <person name="Maltseva A.I."/>
            <person name="Zayulina K.S."/>
            <person name="Novikov A."/>
            <person name="Merkel A.Y."/>
        </authorList>
    </citation>
    <scope>NUCLEOTIDE SEQUENCE [LARGE SCALE GENOMIC DNA]</scope>
    <source>
        <strain evidence="2 3">38H-sp</strain>
    </source>
</reference>
<feature type="signal peptide" evidence="1">
    <location>
        <begin position="1"/>
        <end position="17"/>
    </location>
</feature>
<comment type="caution">
    <text evidence="2">The sequence shown here is derived from an EMBL/GenBank/DDBJ whole genome shotgun (WGS) entry which is preliminary data.</text>
</comment>
<feature type="chain" id="PRO_5047182110" evidence="1">
    <location>
        <begin position="18"/>
        <end position="276"/>
    </location>
</feature>
<keyword evidence="3" id="KW-1185">Reference proteome</keyword>
<dbReference type="Proteomes" id="UP001466331">
    <property type="component" value="Unassembled WGS sequence"/>
</dbReference>
<evidence type="ECO:0000313" key="3">
    <source>
        <dbReference type="Proteomes" id="UP001466331"/>
    </source>
</evidence>